<name>A0A3A1Y4Y0_9GAMM</name>
<evidence type="ECO:0000256" key="3">
    <source>
        <dbReference type="ARBA" id="ARBA00023125"/>
    </source>
</evidence>
<keyword evidence="3" id="KW-0238">DNA-binding</keyword>
<dbReference type="PANTHER" id="PTHR30408">
    <property type="entry name" value="TYPE-1 RESTRICTION ENZYME ECOKI SPECIFICITY PROTEIN"/>
    <property type="match status" value="1"/>
</dbReference>
<reference evidence="5 6" key="1">
    <citation type="submission" date="2017-08" db="EMBL/GenBank/DDBJ databases">
        <title>Reclassification of Bisgaard taxon 37 and 44.</title>
        <authorList>
            <person name="Christensen H."/>
        </authorList>
    </citation>
    <scope>NUCLEOTIDE SEQUENCE [LARGE SCALE GENOMIC DNA]</scope>
    <source>
        <strain evidence="5 6">B96_4</strain>
    </source>
</reference>
<dbReference type="Proteomes" id="UP000266258">
    <property type="component" value="Unassembled WGS sequence"/>
</dbReference>
<dbReference type="InterPro" id="IPR052021">
    <property type="entry name" value="Type-I_RS_S_subunit"/>
</dbReference>
<keyword evidence="2" id="KW-0680">Restriction system</keyword>
<evidence type="ECO:0000256" key="2">
    <source>
        <dbReference type="ARBA" id="ARBA00022747"/>
    </source>
</evidence>
<proteinExistence type="inferred from homology"/>
<dbReference type="InterPro" id="IPR044946">
    <property type="entry name" value="Restrct_endonuc_typeI_TRD_sf"/>
</dbReference>
<evidence type="ECO:0000259" key="4">
    <source>
        <dbReference type="Pfam" id="PF01420"/>
    </source>
</evidence>
<dbReference type="Pfam" id="PF01420">
    <property type="entry name" value="Methylase_S"/>
    <property type="match status" value="1"/>
</dbReference>
<dbReference type="SUPFAM" id="SSF116734">
    <property type="entry name" value="DNA methylase specificity domain"/>
    <property type="match status" value="2"/>
</dbReference>
<organism evidence="5 6">
    <name type="scientific">Psittacicella melopsittaci</name>
    <dbReference type="NCBI Taxonomy" id="2028576"/>
    <lineage>
        <taxon>Bacteria</taxon>
        <taxon>Pseudomonadati</taxon>
        <taxon>Pseudomonadota</taxon>
        <taxon>Gammaproteobacteria</taxon>
        <taxon>Pasteurellales</taxon>
        <taxon>Psittacicellaceae</taxon>
        <taxon>Psittacicella</taxon>
    </lineage>
</organism>
<dbReference type="PANTHER" id="PTHR30408:SF12">
    <property type="entry name" value="TYPE I RESTRICTION ENZYME MJAVIII SPECIFICITY SUBUNIT"/>
    <property type="match status" value="1"/>
</dbReference>
<dbReference type="OrthoDB" id="9798929at2"/>
<gene>
    <name evidence="5" type="ORF">CJP74_02120</name>
</gene>
<accession>A0A3A1Y4Y0</accession>
<comment type="caution">
    <text evidence="5">The sequence shown here is derived from an EMBL/GenBank/DDBJ whole genome shotgun (WGS) entry which is preliminary data.</text>
</comment>
<sequence length="454" mass="52335">MIAGDNRKLGVLRLSIPTDPAEQKYSDLYLEIYNQVASQEKSLNSLISTKTTVSKKVDEPELRFPEFTGKWKSFYLSEVLKERNEQRVQDENFPLVSFTVEKGVTPKTERYDREALVVGDKVAKKYKVTYFGDLVYNPANLKFGAIALNLYGTAVFSPIYVTFEVSKKHNNFFIINSITRYDFLQRLLMFQEGTVYERQAVKPKVLLAHTCKLPSLDEQQKVGNFFKEIDKKINHLEKTLTVTKDLKEALTFQLFTNSPSYPRLRFSGFSGKWLSSTLSKFLKVPKQEKVKLQSIDQLITVKLQLKGVVPSSRYNIDPKSNTQYYKRKAGQLIYGKLDFFNRAIAIIPPEFNGRITTKDVPSFDIKNIDSKFLLENIGRESFINSKLKFGNGGRKAKRISESDFLSFEIYTPSLEEQQKIGNFLTEVDQLISAYQRSLDQHKKLKKALVQRMFV</sequence>
<evidence type="ECO:0000313" key="6">
    <source>
        <dbReference type="Proteomes" id="UP000266258"/>
    </source>
</evidence>
<dbReference type="GO" id="GO:0009307">
    <property type="term" value="P:DNA restriction-modification system"/>
    <property type="evidence" value="ECO:0007669"/>
    <property type="project" value="UniProtKB-KW"/>
</dbReference>
<feature type="domain" description="Type I restriction modification DNA specificity" evidence="4">
    <location>
        <begin position="383"/>
        <end position="431"/>
    </location>
</feature>
<keyword evidence="6" id="KW-1185">Reference proteome</keyword>
<dbReference type="AlphaFoldDB" id="A0A3A1Y4Y0"/>
<comment type="similarity">
    <text evidence="1">Belongs to the type-I restriction system S methylase family.</text>
</comment>
<dbReference type="GO" id="GO:0003677">
    <property type="term" value="F:DNA binding"/>
    <property type="evidence" value="ECO:0007669"/>
    <property type="project" value="UniProtKB-KW"/>
</dbReference>
<evidence type="ECO:0000256" key="1">
    <source>
        <dbReference type="ARBA" id="ARBA00010923"/>
    </source>
</evidence>
<dbReference type="RefSeq" id="WP_119496633.1">
    <property type="nucleotide sequence ID" value="NZ_NRJH01000017.1"/>
</dbReference>
<protein>
    <recommendedName>
        <fullName evidence="4">Type I restriction modification DNA specificity domain-containing protein</fullName>
    </recommendedName>
</protein>
<evidence type="ECO:0000313" key="5">
    <source>
        <dbReference type="EMBL" id="RIY33352.1"/>
    </source>
</evidence>
<dbReference type="Gene3D" id="3.90.220.20">
    <property type="entry name" value="DNA methylase specificity domains"/>
    <property type="match status" value="2"/>
</dbReference>
<dbReference type="InterPro" id="IPR000055">
    <property type="entry name" value="Restrct_endonuc_typeI_TRD"/>
</dbReference>
<dbReference type="EMBL" id="NRJH01000017">
    <property type="protein sequence ID" value="RIY33352.1"/>
    <property type="molecule type" value="Genomic_DNA"/>
</dbReference>